<sequence>MMFGGAPKCESCGKTAYHAEQVMGPGRKIYHKLCLKCLNCGKRLDPGSLVEHDSQPYCQRCHVVLFGTRDLRHANVLPSIPSTPPKPTPPPSVMTPSYHRPASLTASSSPRPLPPPTEFYRPPPPRSTPPPEPATPTDPTVPITKPNFREQRPISVPFAGGTKALDDRGLLKKGESPRSKVGGRIIGHDMCGACGKRVYAAEQVFSVGHKWHRWCLKCNKCKTTLDPSKVSDREGVPYCKNCYAKEFGPSGILR</sequence>
<dbReference type="EMBL" id="AMKT01000049">
    <property type="protein sequence ID" value="OXG20091.1"/>
    <property type="molecule type" value="Genomic_DNA"/>
</dbReference>
<organism evidence="8 9">
    <name type="scientific">Cryptococcus neoformans Tu259-1</name>
    <dbReference type="NCBI Taxonomy" id="1230072"/>
    <lineage>
        <taxon>Eukaryota</taxon>
        <taxon>Fungi</taxon>
        <taxon>Dikarya</taxon>
        <taxon>Basidiomycota</taxon>
        <taxon>Agaricomycotina</taxon>
        <taxon>Tremellomycetes</taxon>
        <taxon>Tremellales</taxon>
        <taxon>Cryptococcaceae</taxon>
        <taxon>Cryptococcus</taxon>
        <taxon>Cryptococcus neoformans species complex</taxon>
    </lineage>
</organism>
<evidence type="ECO:0000256" key="6">
    <source>
        <dbReference type="SAM" id="MobiDB-lite"/>
    </source>
</evidence>
<evidence type="ECO:0000256" key="2">
    <source>
        <dbReference type="ARBA" id="ARBA00022737"/>
    </source>
</evidence>
<feature type="compositionally biased region" description="Pro residues" evidence="6">
    <location>
        <begin position="81"/>
        <end position="93"/>
    </location>
</feature>
<dbReference type="CDD" id="cd09326">
    <property type="entry name" value="LIM_CRP_like"/>
    <property type="match status" value="2"/>
</dbReference>
<comment type="caution">
    <text evidence="8">The sequence shown here is derived from an EMBL/GenBank/DDBJ whole genome shotgun (WGS) entry which is preliminary data.</text>
</comment>
<reference evidence="8 9" key="1">
    <citation type="submission" date="2017-06" db="EMBL/GenBank/DDBJ databases">
        <title>Global population genomics of the pathogenic fungus Cryptococcus neoformans var. grubii.</title>
        <authorList>
            <person name="Cuomo C."/>
            <person name="Litvintseva A."/>
            <person name="Chen Y."/>
            <person name="Young S."/>
            <person name="Zeng Q."/>
            <person name="Chapman S."/>
            <person name="Gujja S."/>
            <person name="Saif S."/>
            <person name="Birren B."/>
        </authorList>
    </citation>
    <scope>NUCLEOTIDE SEQUENCE [LARGE SCALE GENOMIC DNA]</scope>
    <source>
        <strain evidence="8 9">Tu259-1</strain>
    </source>
</reference>
<evidence type="ECO:0000256" key="5">
    <source>
        <dbReference type="PROSITE-ProRule" id="PRU00125"/>
    </source>
</evidence>
<feature type="domain" description="LIM zinc-binding" evidence="7">
    <location>
        <begin position="189"/>
        <end position="249"/>
    </location>
</feature>
<feature type="region of interest" description="Disordered" evidence="6">
    <location>
        <begin position="76"/>
        <end position="177"/>
    </location>
</feature>
<accession>A0A854QDB3</accession>
<evidence type="ECO:0000256" key="4">
    <source>
        <dbReference type="ARBA" id="ARBA00023038"/>
    </source>
</evidence>
<evidence type="ECO:0000256" key="1">
    <source>
        <dbReference type="ARBA" id="ARBA00022723"/>
    </source>
</evidence>
<dbReference type="GO" id="GO:0030695">
    <property type="term" value="F:GTPase regulator activity"/>
    <property type="evidence" value="ECO:0007669"/>
    <property type="project" value="UniProtKB-ARBA"/>
</dbReference>
<proteinExistence type="predicted"/>
<dbReference type="FunFam" id="2.10.110.10:FF:000001">
    <property type="entry name" value="Cysteine and glycine-rich protein 1"/>
    <property type="match status" value="1"/>
</dbReference>
<dbReference type="OrthoDB" id="8062037at2759"/>
<keyword evidence="2" id="KW-0677">Repeat</keyword>
<dbReference type="PROSITE" id="PS50023">
    <property type="entry name" value="LIM_DOMAIN_2"/>
    <property type="match status" value="2"/>
</dbReference>
<dbReference type="PROSITE" id="PS00478">
    <property type="entry name" value="LIM_DOMAIN_1"/>
    <property type="match status" value="2"/>
</dbReference>
<evidence type="ECO:0000259" key="7">
    <source>
        <dbReference type="PROSITE" id="PS50023"/>
    </source>
</evidence>
<name>A0A854QDB3_CRYNE</name>
<dbReference type="InterPro" id="IPR001781">
    <property type="entry name" value="Znf_LIM"/>
</dbReference>
<feature type="compositionally biased region" description="Pro residues" evidence="6">
    <location>
        <begin position="111"/>
        <end position="136"/>
    </location>
</feature>
<keyword evidence="3 5" id="KW-0862">Zinc</keyword>
<feature type="compositionally biased region" description="Basic and acidic residues" evidence="6">
    <location>
        <begin position="164"/>
        <end position="177"/>
    </location>
</feature>
<protein>
    <submittedName>
        <fullName evidence="8">Cysteine and glycine-rich protein</fullName>
    </submittedName>
</protein>
<dbReference type="Gene3D" id="2.10.110.10">
    <property type="entry name" value="Cysteine Rich Protein"/>
    <property type="match status" value="2"/>
</dbReference>
<dbReference type="Proteomes" id="UP000199727">
    <property type="component" value="Unassembled WGS sequence"/>
</dbReference>
<dbReference type="SMART" id="SM00132">
    <property type="entry name" value="LIM"/>
    <property type="match status" value="2"/>
</dbReference>
<keyword evidence="1 5" id="KW-0479">Metal-binding</keyword>
<dbReference type="Pfam" id="PF00412">
    <property type="entry name" value="LIM"/>
    <property type="match status" value="2"/>
</dbReference>
<dbReference type="PANTHER" id="PTHR46074:SF5">
    <property type="entry name" value="LIM DOMAIN-CONTAINING PROTEIN C"/>
    <property type="match status" value="1"/>
</dbReference>
<dbReference type="GO" id="GO:0046872">
    <property type="term" value="F:metal ion binding"/>
    <property type="evidence" value="ECO:0007669"/>
    <property type="project" value="UniProtKB-KW"/>
</dbReference>
<feature type="domain" description="LIM zinc-binding" evidence="7">
    <location>
        <begin position="7"/>
        <end position="68"/>
    </location>
</feature>
<gene>
    <name evidence="8" type="ORF">C361_04153</name>
</gene>
<evidence type="ECO:0000313" key="8">
    <source>
        <dbReference type="EMBL" id="OXG20091.1"/>
    </source>
</evidence>
<dbReference type="PANTHER" id="PTHR46074">
    <property type="entry name" value="CYSTEINE-RICH PROTEIN CRIP FAMILY MEMBER"/>
    <property type="match status" value="1"/>
</dbReference>
<evidence type="ECO:0000313" key="9">
    <source>
        <dbReference type="Proteomes" id="UP000199727"/>
    </source>
</evidence>
<dbReference type="FunFam" id="2.10.110.10:FF:000145">
    <property type="entry name" value="Cysteine and glycine-rich protein"/>
    <property type="match status" value="1"/>
</dbReference>
<dbReference type="SUPFAM" id="SSF57716">
    <property type="entry name" value="Glucocorticoid receptor-like (DNA-binding domain)"/>
    <property type="match status" value="4"/>
</dbReference>
<dbReference type="AlphaFoldDB" id="A0A854QDB3"/>
<keyword evidence="4 5" id="KW-0440">LIM domain</keyword>
<evidence type="ECO:0000256" key="3">
    <source>
        <dbReference type="ARBA" id="ARBA00022833"/>
    </source>
</evidence>